<gene>
    <name evidence="1" type="ORF">PVN32_18430</name>
</gene>
<reference evidence="1" key="1">
    <citation type="submission" date="2022-12" db="EMBL/GenBank/DDBJ databases">
        <title>Draft Genome Sequences of Bacillus licheniformis and Bacillus paralicheniformis strains isolated from Irish skim milk powders.</title>
        <authorList>
            <person name="Lourenco A."/>
            <person name="Li F."/>
            <person name="Geraldine D."/>
            <person name="Tobin J.T."/>
            <person name="Butler F."/>
            <person name="Jordan K."/>
            <person name="Obrien T."/>
        </authorList>
    </citation>
    <scope>NUCLEOTIDE SEQUENCE</scope>
    <source>
        <strain evidence="1">3370</strain>
    </source>
</reference>
<evidence type="ECO:0000313" key="1">
    <source>
        <dbReference type="EMBL" id="MDE1454140.1"/>
    </source>
</evidence>
<evidence type="ECO:0000313" key="2">
    <source>
        <dbReference type="Proteomes" id="UP001216709"/>
    </source>
</evidence>
<proteinExistence type="predicted"/>
<accession>A0AAW6KEK3</accession>
<organism evidence="1 2">
    <name type="scientific">Bacillus paralicheniformis</name>
    <dbReference type="NCBI Taxonomy" id="1648923"/>
    <lineage>
        <taxon>Bacteria</taxon>
        <taxon>Bacillati</taxon>
        <taxon>Bacillota</taxon>
        <taxon>Bacilli</taxon>
        <taxon>Bacillales</taxon>
        <taxon>Bacillaceae</taxon>
        <taxon>Bacillus</taxon>
    </lineage>
</organism>
<dbReference type="RefSeq" id="WP_106071110.1">
    <property type="nucleotide sequence ID" value="NZ_CAOJBU010000010.1"/>
</dbReference>
<dbReference type="AlphaFoldDB" id="A0AAW6KEK3"/>
<dbReference type="EMBL" id="JARAFO010000091">
    <property type="protein sequence ID" value="MDE1454140.1"/>
    <property type="molecule type" value="Genomic_DNA"/>
</dbReference>
<dbReference type="Proteomes" id="UP001216709">
    <property type="component" value="Unassembled WGS sequence"/>
</dbReference>
<comment type="caution">
    <text evidence="1">The sequence shown here is derived from an EMBL/GenBank/DDBJ whole genome shotgun (WGS) entry which is preliminary data.</text>
</comment>
<sequence length="94" mass="10792">MDKQSSRDDNTSAECDAIFDAVDRLQGEEAKALLKFMYARLDMQRNGFGNYEEKACINDMMEAFIDLPRIIRKLKRCKTDAHKTSPSHKRAGSF</sequence>
<protein>
    <submittedName>
        <fullName evidence="1">Uncharacterized protein</fullName>
    </submittedName>
</protein>
<name>A0AAW6KEK3_9BACI</name>